<dbReference type="GO" id="GO:0009306">
    <property type="term" value="P:protein secretion"/>
    <property type="evidence" value="ECO:0007669"/>
    <property type="project" value="InterPro"/>
</dbReference>
<evidence type="ECO:0000256" key="12">
    <source>
        <dbReference type="ARBA" id="ARBA00023225"/>
    </source>
</evidence>
<dbReference type="PRINTS" id="PR00951">
    <property type="entry name" value="FLGBIOSNFLIP"/>
</dbReference>
<keyword evidence="12" id="KW-1006">Bacterial flagellum protein export</keyword>
<dbReference type="InterPro" id="IPR005838">
    <property type="entry name" value="T3SS_IM_P"/>
</dbReference>
<reference evidence="14" key="1">
    <citation type="submission" date="2018-06" db="EMBL/GenBank/DDBJ databases">
        <authorList>
            <person name="Zhirakovskaya E."/>
        </authorList>
    </citation>
    <scope>NUCLEOTIDE SEQUENCE</scope>
</reference>
<evidence type="ECO:0000256" key="1">
    <source>
        <dbReference type="ARBA" id="ARBA00004117"/>
    </source>
</evidence>
<evidence type="ECO:0000256" key="9">
    <source>
        <dbReference type="ARBA" id="ARBA00022989"/>
    </source>
</evidence>
<dbReference type="PRINTS" id="PR01302">
    <property type="entry name" value="TYPE3IMPPROT"/>
</dbReference>
<evidence type="ECO:0000256" key="10">
    <source>
        <dbReference type="ARBA" id="ARBA00023136"/>
    </source>
</evidence>
<dbReference type="GO" id="GO:0044781">
    <property type="term" value="P:bacterial-type flagellum organization"/>
    <property type="evidence" value="ECO:0007669"/>
    <property type="project" value="UniProtKB-KW"/>
</dbReference>
<evidence type="ECO:0000256" key="13">
    <source>
        <dbReference type="SAM" id="Phobius"/>
    </source>
</evidence>
<dbReference type="EMBL" id="UOGH01000143">
    <property type="protein sequence ID" value="VAX29959.1"/>
    <property type="molecule type" value="Genomic_DNA"/>
</dbReference>
<keyword evidence="14" id="KW-0969">Cilium</keyword>
<evidence type="ECO:0000256" key="6">
    <source>
        <dbReference type="ARBA" id="ARBA00022692"/>
    </source>
</evidence>
<name>A0A3B1CIB3_9ZZZZ</name>
<dbReference type="GO" id="GO:0005886">
    <property type="term" value="C:plasma membrane"/>
    <property type="evidence" value="ECO:0007669"/>
    <property type="project" value="UniProtKB-SubCell"/>
</dbReference>
<dbReference type="AlphaFoldDB" id="A0A3B1CIB3"/>
<keyword evidence="10 13" id="KW-0472">Membrane</keyword>
<keyword evidence="14" id="KW-0282">Flagellum</keyword>
<feature type="transmembrane region" description="Helical" evidence="13">
    <location>
        <begin position="89"/>
        <end position="119"/>
    </location>
</feature>
<sequence length="289" mass="32670">MKHFTNYISKDKNKSLRLYPWIKRACAVKLVSIKPDKLFDPINVRKCFRRKHIKIATCTLYFAILSLTVFPATANAFDLREIDNPMMNLFIVLSLLSFIPAVLVMFTSFTRIVVVLSFLRHAIGGQQIPPNPVIIGLSLFLTLFVMSPVVEKIQADALTPYVQEEITFVDALQKAEPTIKGFMLKQTREKDLGLFMDIAGIKKAEKPEDLSLRIVIPAFAISELRTAFEIGFLIYLPFLVIDMVVASVLLSLGMMMLPPVIISLPFKLLLFVLVDGWNLMIGSLVRSFQ</sequence>
<evidence type="ECO:0000313" key="14">
    <source>
        <dbReference type="EMBL" id="VAX29959.1"/>
    </source>
</evidence>
<dbReference type="PANTHER" id="PTHR30587:SF0">
    <property type="entry name" value="FLAGELLAR BIOSYNTHETIC PROTEIN FLIP"/>
    <property type="match status" value="1"/>
</dbReference>
<dbReference type="PANTHER" id="PTHR30587">
    <property type="entry name" value="FLAGELLAR BIOSYNTHETIC PROTEIN FLIP"/>
    <property type="match status" value="1"/>
</dbReference>
<keyword evidence="9 13" id="KW-1133">Transmembrane helix</keyword>
<comment type="subcellular location">
    <subcellularLocation>
        <location evidence="1">Bacterial flagellum basal body</location>
    </subcellularLocation>
    <subcellularLocation>
        <location evidence="2">Cell membrane</location>
        <topology evidence="2">Multi-pass membrane protein</topology>
    </subcellularLocation>
</comment>
<keyword evidence="7" id="KW-1005">Bacterial flagellum biogenesis</keyword>
<evidence type="ECO:0000256" key="4">
    <source>
        <dbReference type="ARBA" id="ARBA00022448"/>
    </source>
</evidence>
<keyword evidence="11" id="KW-0975">Bacterial flagellum</keyword>
<evidence type="ECO:0000256" key="7">
    <source>
        <dbReference type="ARBA" id="ARBA00022795"/>
    </source>
</evidence>
<evidence type="ECO:0000256" key="8">
    <source>
        <dbReference type="ARBA" id="ARBA00022927"/>
    </source>
</evidence>
<dbReference type="NCBIfam" id="NF009438">
    <property type="entry name" value="PRK12797.1"/>
    <property type="match status" value="1"/>
</dbReference>
<dbReference type="GO" id="GO:0009425">
    <property type="term" value="C:bacterial-type flagellum basal body"/>
    <property type="evidence" value="ECO:0007669"/>
    <property type="project" value="UniProtKB-SubCell"/>
</dbReference>
<dbReference type="PROSITE" id="PS01061">
    <property type="entry name" value="FLIP_2"/>
    <property type="match status" value="1"/>
</dbReference>
<dbReference type="PROSITE" id="PS01060">
    <property type="entry name" value="FLIP_1"/>
    <property type="match status" value="1"/>
</dbReference>
<feature type="transmembrane region" description="Helical" evidence="13">
    <location>
        <begin position="55"/>
        <end position="77"/>
    </location>
</feature>
<evidence type="ECO:0000256" key="3">
    <source>
        <dbReference type="ARBA" id="ARBA00021714"/>
    </source>
</evidence>
<proteinExistence type="predicted"/>
<keyword evidence="8" id="KW-0653">Protein transport</keyword>
<keyword evidence="5" id="KW-1003">Cell membrane</keyword>
<evidence type="ECO:0000256" key="5">
    <source>
        <dbReference type="ARBA" id="ARBA00022475"/>
    </source>
</evidence>
<protein>
    <recommendedName>
        <fullName evidence="3">Flagellar biosynthetic protein FliP</fullName>
    </recommendedName>
</protein>
<evidence type="ECO:0000256" key="2">
    <source>
        <dbReference type="ARBA" id="ARBA00004651"/>
    </source>
</evidence>
<evidence type="ECO:0000256" key="11">
    <source>
        <dbReference type="ARBA" id="ARBA00023143"/>
    </source>
</evidence>
<gene>
    <name evidence="14" type="ORF">MNBD_NITROSPIRAE02-1261</name>
</gene>
<feature type="transmembrane region" description="Helical" evidence="13">
    <location>
        <begin position="232"/>
        <end position="252"/>
    </location>
</feature>
<dbReference type="NCBIfam" id="TIGR01103">
    <property type="entry name" value="fliP"/>
    <property type="match status" value="1"/>
</dbReference>
<keyword evidence="14" id="KW-0966">Cell projection</keyword>
<accession>A0A3B1CIB3</accession>
<dbReference type="InterPro" id="IPR005837">
    <property type="entry name" value="FliP"/>
</dbReference>
<organism evidence="14">
    <name type="scientific">hydrothermal vent metagenome</name>
    <dbReference type="NCBI Taxonomy" id="652676"/>
    <lineage>
        <taxon>unclassified sequences</taxon>
        <taxon>metagenomes</taxon>
        <taxon>ecological metagenomes</taxon>
    </lineage>
</organism>
<keyword evidence="6 13" id="KW-0812">Transmembrane</keyword>
<keyword evidence="4" id="KW-0813">Transport</keyword>
<dbReference type="Pfam" id="PF00813">
    <property type="entry name" value="FliP"/>
    <property type="match status" value="1"/>
</dbReference>
<feature type="transmembrane region" description="Helical" evidence="13">
    <location>
        <begin position="131"/>
        <end position="150"/>
    </location>
</feature>
<feature type="transmembrane region" description="Helical" evidence="13">
    <location>
        <begin position="264"/>
        <end position="285"/>
    </location>
</feature>